<dbReference type="InterPro" id="IPR001261">
    <property type="entry name" value="ArgE/DapE_CS"/>
</dbReference>
<feature type="domain" description="AAA+ ATPase" evidence="7">
    <location>
        <begin position="1080"/>
        <end position="1376"/>
    </location>
</feature>
<dbReference type="PANTHER" id="PTHR43270:SF8">
    <property type="entry name" value="DI- AND TRIPEPTIDASE DUG2-RELATED"/>
    <property type="match status" value="1"/>
</dbReference>
<dbReference type="SUPFAM" id="SSF52540">
    <property type="entry name" value="P-loop containing nucleoside triphosphate hydrolases"/>
    <property type="match status" value="1"/>
</dbReference>
<keyword evidence="5" id="KW-0853">WD repeat</keyword>
<dbReference type="Gene3D" id="3.40.630.10">
    <property type="entry name" value="Zn peptidases"/>
    <property type="match status" value="2"/>
</dbReference>
<dbReference type="InterPro" id="IPR001680">
    <property type="entry name" value="WD40_rpt"/>
</dbReference>
<feature type="compositionally biased region" description="Low complexity" evidence="6">
    <location>
        <begin position="910"/>
        <end position="919"/>
    </location>
</feature>
<dbReference type="InterPro" id="IPR002933">
    <property type="entry name" value="Peptidase_M20"/>
</dbReference>
<dbReference type="SUPFAM" id="SSF53187">
    <property type="entry name" value="Zn-dependent exopeptidases"/>
    <property type="match status" value="1"/>
</dbReference>
<comment type="similarity">
    <text evidence="1">Belongs to the peptidase M20A family.</text>
</comment>
<dbReference type="Pfam" id="PF00400">
    <property type="entry name" value="WD40"/>
    <property type="match status" value="1"/>
</dbReference>
<feature type="region of interest" description="Disordered" evidence="6">
    <location>
        <begin position="890"/>
        <end position="926"/>
    </location>
</feature>
<evidence type="ECO:0000313" key="9">
    <source>
        <dbReference type="Proteomes" id="UP000269276"/>
    </source>
</evidence>
<protein>
    <recommendedName>
        <fullName evidence="7">AAA+ ATPase domain-containing protein</fullName>
    </recommendedName>
</protein>
<gene>
    <name evidence="8" type="ORF">D0863_04556</name>
</gene>
<proteinExistence type="inferred from homology"/>
<dbReference type="Pfam" id="PF01546">
    <property type="entry name" value="Peptidase_M20"/>
    <property type="match status" value="1"/>
</dbReference>
<evidence type="ECO:0000256" key="2">
    <source>
        <dbReference type="ARBA" id="ARBA00022670"/>
    </source>
</evidence>
<dbReference type="PROSITE" id="PS50294">
    <property type="entry name" value="WD_REPEATS_REGION"/>
    <property type="match status" value="1"/>
</dbReference>
<dbReference type="GO" id="GO:0006508">
    <property type="term" value="P:proteolysis"/>
    <property type="evidence" value="ECO:0007669"/>
    <property type="project" value="UniProtKB-KW"/>
</dbReference>
<feature type="region of interest" description="Disordered" evidence="6">
    <location>
        <begin position="1"/>
        <end position="58"/>
    </location>
</feature>
<dbReference type="GO" id="GO:0006751">
    <property type="term" value="P:glutathione catabolic process"/>
    <property type="evidence" value="ECO:0007669"/>
    <property type="project" value="TreeGrafter"/>
</dbReference>
<dbReference type="PROSITE" id="PS50082">
    <property type="entry name" value="WD_REPEATS_2"/>
    <property type="match status" value="2"/>
</dbReference>
<evidence type="ECO:0000259" key="7">
    <source>
        <dbReference type="SMART" id="SM00382"/>
    </source>
</evidence>
<dbReference type="Gene3D" id="3.30.70.360">
    <property type="match status" value="1"/>
</dbReference>
<evidence type="ECO:0000256" key="5">
    <source>
        <dbReference type="PROSITE-ProRule" id="PRU00221"/>
    </source>
</evidence>
<feature type="repeat" description="WD" evidence="5">
    <location>
        <begin position="102"/>
        <end position="136"/>
    </location>
</feature>
<evidence type="ECO:0000256" key="1">
    <source>
        <dbReference type="ARBA" id="ARBA00006247"/>
    </source>
</evidence>
<dbReference type="InterPro" id="IPR015943">
    <property type="entry name" value="WD40/YVTN_repeat-like_dom_sf"/>
</dbReference>
<evidence type="ECO:0000313" key="8">
    <source>
        <dbReference type="EMBL" id="RMY72368.1"/>
    </source>
</evidence>
<dbReference type="PANTHER" id="PTHR43270">
    <property type="entry name" value="BETA-ALA-HIS DIPEPTIDASE"/>
    <property type="match status" value="1"/>
</dbReference>
<dbReference type="InterPro" id="IPR027417">
    <property type="entry name" value="P-loop_NTPase"/>
</dbReference>
<keyword evidence="4" id="KW-0378">Hydrolase</keyword>
<sequence>MASPNASQGLPFRSRSQRQGLHPQPNPLSSETDEASTPGLLTRQVSSDSGDRQNSLPTLSHRLRHSSSILAIALSDEEIYAGTQAGEILVYSLSTYERKAVIEGHRGSVLGLCLARDEGLLFSSAGDRIVNVWSTRDWSRKCCLFSSYDVGDIFCVVYSSALQTIYLGAQNTSIQWCNQAQKGTQKCPRRNIHPSLRDDPFFDSAGPGGIRTPRPAEADITPRHAKGGELLEIGKENVRHFAHYGYVYCMLLVKEGVPESAGSEVLITGGGDGVIKLWKLSKAQEGAPEELFALDDGREEGHSIHSIALDGTFLYSSRSGGEIDVWDLETRQLIRNLKAHRDDVLTLTVGGGFMFSAAVTGYVRKFDRQYTLKSRLKAHEGRILASAFTTSSSSGRPIYVTGGSDHTLAVWDITDCSLATKPAQRQTSNEKLFEALRRFVSYRTISSSPSHSLDCRRGASYLRSVLKNFGAQTEMLPTEDPYNPVILARFRGNPATRDQRKKILFYGHYDVVAAEEGAGKWMNGDGDPFTMEGIDGYCYGRGTSDNKGPIMAAVFACAELVEAKALEGDVIFLIEGEEECGSRGFEKAVQDANAKGLIGDVDWVLVACSYWLDDRVPCLTYGLRGVVQATVQVESGHPDLHSGVDGSRQLDEPLKDLVMLLSTLTGKGGEVMIPGFYDPIPPLGSAEKELYRDIVHALVQRNPELGDPETLATSLMRRWREASLTIHKFQTSGPDNATIIPRLAKASLSVRLVPNQEAQAVAQALTTFLQGQFSKLNSANNMTVTINHQAEPWLGDWTNEIFQTLEEAIMDAWGPIDQTAGHSAHGSELKTAAPERQITESIDGNGAKDTHGYFGGHSKRPSTATSSVLANGSLSQQPLTPLTEASHKLASLTSPTNSPERTKHPRRSSSETSTTAPPAARRKPLFIREGGSIPAIRFLEKEFDAPAAHFPVGQASDSAHLDNERLRLVNLYKGRDIFKKVFGELPLNDHKMSGLFDYKLLRARCNALFKPRDTTLRSGQSEEIRMSPLVSLKVKDTLEKQSPAPNASPLLPQARLLGRSVGDNPPGIAAEEPILYNVDAPNSTFLCGSQGSGKSYTLACLLENCLMKDDLHGPLDNAVAGVVFNYDADLSNVTAEAASLCSRGMKVRVLISPSNYAALEKAYSDLEGASDNLVVQPLLLGDADLNVSRMKRLMAFSDEEQNVPLYMEVMMEQLRQMAISQRPFTFAEFDKRREDQKFKEGQDSMLKMRLNLLKSFMNKDHTSQEGLFKTEPGTLTVVDLTDPFLDPATVCMLFDICLALFKQNRPSSGLVIGLDEAHRYLNKSSAADAFTESLVSTIRMQRHNATRVIIATQEPTISERLLDLCSISIVHHFNSPAWYTAIKDHLGGASALTTSEDEGKKMFETIVDLRAGESLVFSPSSYLREDKGRVMKLGSGFVKMQTRLREGVDAGRSEMASG</sequence>
<dbReference type="SUPFAM" id="SSF50978">
    <property type="entry name" value="WD40 repeat-like"/>
    <property type="match status" value="1"/>
</dbReference>
<dbReference type="InterPro" id="IPR003593">
    <property type="entry name" value="AAA+_ATPase"/>
</dbReference>
<dbReference type="SMART" id="SM00382">
    <property type="entry name" value="AAA"/>
    <property type="match status" value="1"/>
</dbReference>
<dbReference type="VEuPathDB" id="FungiDB:BTJ68_05872"/>
<feature type="compositionally biased region" description="Polar residues" evidence="6">
    <location>
        <begin position="43"/>
        <end position="58"/>
    </location>
</feature>
<dbReference type="GO" id="GO:0046872">
    <property type="term" value="F:metal ion binding"/>
    <property type="evidence" value="ECO:0007669"/>
    <property type="project" value="UniProtKB-KW"/>
</dbReference>
<name>A0A3M7E700_HORWE</name>
<comment type="caution">
    <text evidence="8">The sequence shown here is derived from an EMBL/GenBank/DDBJ whole genome shotgun (WGS) entry which is preliminary data.</text>
</comment>
<keyword evidence="3" id="KW-0479">Metal-binding</keyword>
<evidence type="ECO:0000256" key="4">
    <source>
        <dbReference type="ARBA" id="ARBA00022801"/>
    </source>
</evidence>
<dbReference type="SMART" id="SM00320">
    <property type="entry name" value="WD40"/>
    <property type="match status" value="5"/>
</dbReference>
<dbReference type="PROSITE" id="PS00758">
    <property type="entry name" value="ARGE_DAPE_CPG2_1"/>
    <property type="match status" value="1"/>
</dbReference>
<accession>A0A3M7E700</accession>
<evidence type="ECO:0000256" key="6">
    <source>
        <dbReference type="SAM" id="MobiDB-lite"/>
    </source>
</evidence>
<dbReference type="Gene3D" id="3.40.50.300">
    <property type="entry name" value="P-loop containing nucleotide triphosphate hydrolases"/>
    <property type="match status" value="1"/>
</dbReference>
<dbReference type="Gene3D" id="2.130.10.10">
    <property type="entry name" value="YVTN repeat-like/Quinoprotein amine dehydrogenase"/>
    <property type="match status" value="2"/>
</dbReference>
<dbReference type="InterPro" id="IPR051458">
    <property type="entry name" value="Cyt/Met_Dipeptidase"/>
</dbReference>
<keyword evidence="2" id="KW-0645">Protease</keyword>
<dbReference type="GO" id="GO:0008233">
    <property type="term" value="F:peptidase activity"/>
    <property type="evidence" value="ECO:0007669"/>
    <property type="project" value="UniProtKB-KW"/>
</dbReference>
<reference evidence="8 9" key="1">
    <citation type="journal article" date="2018" name="BMC Genomics">
        <title>Genomic evidence for intraspecific hybridization in a clonal and extremely halotolerant yeast.</title>
        <authorList>
            <person name="Gostincar C."/>
            <person name="Stajich J.E."/>
            <person name="Zupancic J."/>
            <person name="Zalar P."/>
            <person name="Gunde-Cimerman N."/>
        </authorList>
    </citation>
    <scope>NUCLEOTIDE SEQUENCE [LARGE SCALE GENOMIC DNA]</scope>
    <source>
        <strain evidence="8 9">EXF-2682</strain>
    </source>
</reference>
<dbReference type="OrthoDB" id="7832001at2759"/>
<organism evidence="8 9">
    <name type="scientific">Hortaea werneckii</name>
    <name type="common">Black yeast</name>
    <name type="synonym">Cladosporium werneckii</name>
    <dbReference type="NCBI Taxonomy" id="91943"/>
    <lineage>
        <taxon>Eukaryota</taxon>
        <taxon>Fungi</taxon>
        <taxon>Dikarya</taxon>
        <taxon>Ascomycota</taxon>
        <taxon>Pezizomycotina</taxon>
        <taxon>Dothideomycetes</taxon>
        <taxon>Dothideomycetidae</taxon>
        <taxon>Mycosphaerellales</taxon>
        <taxon>Teratosphaeriaceae</taxon>
        <taxon>Hortaea</taxon>
    </lineage>
</organism>
<dbReference type="Proteomes" id="UP000269276">
    <property type="component" value="Unassembled WGS sequence"/>
</dbReference>
<evidence type="ECO:0000256" key="3">
    <source>
        <dbReference type="ARBA" id="ARBA00022723"/>
    </source>
</evidence>
<dbReference type="VEuPathDB" id="FungiDB:BTJ68_07707"/>
<feature type="region of interest" description="Disordered" evidence="6">
    <location>
        <begin position="838"/>
        <end position="866"/>
    </location>
</feature>
<dbReference type="InterPro" id="IPR036322">
    <property type="entry name" value="WD40_repeat_dom_sf"/>
</dbReference>
<feature type="repeat" description="WD" evidence="5">
    <location>
        <begin position="376"/>
        <end position="421"/>
    </location>
</feature>
<dbReference type="EMBL" id="QWIP01000121">
    <property type="protein sequence ID" value="RMY72368.1"/>
    <property type="molecule type" value="Genomic_DNA"/>
</dbReference>